<dbReference type="InterPro" id="IPR012336">
    <property type="entry name" value="Thioredoxin-like_fold"/>
</dbReference>
<dbReference type="Gene3D" id="3.40.30.10">
    <property type="entry name" value="Glutaredoxin"/>
    <property type="match status" value="1"/>
</dbReference>
<evidence type="ECO:0000259" key="1">
    <source>
        <dbReference type="Pfam" id="PF13462"/>
    </source>
</evidence>
<dbReference type="InterPro" id="IPR036249">
    <property type="entry name" value="Thioredoxin-like_sf"/>
</dbReference>
<dbReference type="EMBL" id="JAUUDS010000003">
    <property type="protein sequence ID" value="MDP1027300.1"/>
    <property type="molecule type" value="Genomic_DNA"/>
</dbReference>
<evidence type="ECO:0000313" key="3">
    <source>
        <dbReference type="Proteomes" id="UP001230685"/>
    </source>
</evidence>
<organism evidence="2 3">
    <name type="scientific">Sphingomonas aurea</name>
    <dbReference type="NCBI Taxonomy" id="3063994"/>
    <lineage>
        <taxon>Bacteria</taxon>
        <taxon>Pseudomonadati</taxon>
        <taxon>Pseudomonadota</taxon>
        <taxon>Alphaproteobacteria</taxon>
        <taxon>Sphingomonadales</taxon>
        <taxon>Sphingomonadaceae</taxon>
        <taxon>Sphingomonas</taxon>
    </lineage>
</organism>
<proteinExistence type="predicted"/>
<dbReference type="PROSITE" id="PS51257">
    <property type="entry name" value="PROKAR_LIPOPROTEIN"/>
    <property type="match status" value="1"/>
</dbReference>
<dbReference type="Proteomes" id="UP001230685">
    <property type="component" value="Unassembled WGS sequence"/>
</dbReference>
<name>A0ABT9EJZ6_9SPHN</name>
<dbReference type="RefSeq" id="WP_305173010.1">
    <property type="nucleotide sequence ID" value="NZ_JAUUDS010000003.1"/>
</dbReference>
<comment type="caution">
    <text evidence="2">The sequence shown here is derived from an EMBL/GenBank/DDBJ whole genome shotgun (WGS) entry which is preliminary data.</text>
</comment>
<dbReference type="Gene3D" id="1.10.40.110">
    <property type="match status" value="1"/>
</dbReference>
<gene>
    <name evidence="2" type="ORF">Q5H91_08755</name>
</gene>
<protein>
    <submittedName>
        <fullName evidence="2">Thioredoxin domain-containing protein</fullName>
    </submittedName>
</protein>
<accession>A0ABT9EJZ6</accession>
<dbReference type="Pfam" id="PF13462">
    <property type="entry name" value="Thioredoxin_4"/>
    <property type="match status" value="1"/>
</dbReference>
<keyword evidence="3" id="KW-1185">Reference proteome</keyword>
<sequence>MKHVLPLSAAILLAACSGSGDGNSSSPAAPVAAVPAPAGQNWTETVTKTEEGYRMGNPNAAIKLVEYGSRTCPVCGAFAREGFQPLTSNYVASGKVSFEFRDYMVHGAPDIALALLGTCGDNPATFFPILEQTYAVQSTFLDKLQALDPATQQALQSQAPAQAVATLADKIGAVEFIKQRGIPEAKARACLADGKKLEAITKPTETATANGTVTGTPTFIINGDTAPGVVTWPQLETALKRAGA</sequence>
<dbReference type="SUPFAM" id="SSF52833">
    <property type="entry name" value="Thioredoxin-like"/>
    <property type="match status" value="1"/>
</dbReference>
<feature type="domain" description="Thioredoxin-like fold" evidence="1">
    <location>
        <begin position="49"/>
        <end position="240"/>
    </location>
</feature>
<reference evidence="2 3" key="1">
    <citation type="submission" date="2023-07" db="EMBL/GenBank/DDBJ databases">
        <authorList>
            <person name="Kim M.K."/>
        </authorList>
    </citation>
    <scope>NUCLEOTIDE SEQUENCE [LARGE SCALE GENOMIC DNA]</scope>
    <source>
        <strain evidence="2 3">KR1UV-12</strain>
    </source>
</reference>
<evidence type="ECO:0000313" key="2">
    <source>
        <dbReference type="EMBL" id="MDP1027300.1"/>
    </source>
</evidence>